<reference evidence="4" key="1">
    <citation type="submission" date="2016-06" db="UniProtKB">
        <authorList>
            <consortium name="WormBaseParasite"/>
        </authorList>
    </citation>
    <scope>IDENTIFICATION</scope>
</reference>
<organism evidence="4">
    <name type="scientific">Gongylonema pulchrum</name>
    <dbReference type="NCBI Taxonomy" id="637853"/>
    <lineage>
        <taxon>Eukaryota</taxon>
        <taxon>Metazoa</taxon>
        <taxon>Ecdysozoa</taxon>
        <taxon>Nematoda</taxon>
        <taxon>Chromadorea</taxon>
        <taxon>Rhabditida</taxon>
        <taxon>Spirurina</taxon>
        <taxon>Spiruromorpha</taxon>
        <taxon>Spiruroidea</taxon>
        <taxon>Gongylonematidae</taxon>
        <taxon>Gongylonema</taxon>
    </lineage>
</organism>
<evidence type="ECO:0000313" key="3">
    <source>
        <dbReference type="Proteomes" id="UP000271098"/>
    </source>
</evidence>
<accession>A0A183D7Y7</accession>
<evidence type="ECO:0000256" key="1">
    <source>
        <dbReference type="SAM" id="MobiDB-lite"/>
    </source>
</evidence>
<evidence type="ECO:0000313" key="4">
    <source>
        <dbReference type="WBParaSite" id="GPUH_0000483501-mRNA-1"/>
    </source>
</evidence>
<sequence>MVGLQQQRLKEEHRPDENVEAAVAVAEGVEQNGGGGGASSNGTPGSPKTRLAMLKRSSTKSK</sequence>
<dbReference type="WBParaSite" id="GPUH_0000483501-mRNA-1">
    <property type="protein sequence ID" value="GPUH_0000483501-mRNA-1"/>
    <property type="gene ID" value="GPUH_0000483501"/>
</dbReference>
<dbReference type="Proteomes" id="UP000271098">
    <property type="component" value="Unassembled WGS sequence"/>
</dbReference>
<gene>
    <name evidence="2" type="ORF">GPUH_LOCUS4825</name>
</gene>
<feature type="region of interest" description="Disordered" evidence="1">
    <location>
        <begin position="27"/>
        <end position="62"/>
    </location>
</feature>
<dbReference type="AlphaFoldDB" id="A0A183D7Y7"/>
<dbReference type="EMBL" id="UYRT01009500">
    <property type="protein sequence ID" value="VDK47561.1"/>
    <property type="molecule type" value="Genomic_DNA"/>
</dbReference>
<keyword evidence="3" id="KW-1185">Reference proteome</keyword>
<protein>
    <submittedName>
        <fullName evidence="2 4">Uncharacterized protein</fullName>
    </submittedName>
</protein>
<reference evidence="2 3" key="2">
    <citation type="submission" date="2018-11" db="EMBL/GenBank/DDBJ databases">
        <authorList>
            <consortium name="Pathogen Informatics"/>
        </authorList>
    </citation>
    <scope>NUCLEOTIDE SEQUENCE [LARGE SCALE GENOMIC DNA]</scope>
</reference>
<proteinExistence type="predicted"/>
<name>A0A183D7Y7_9BILA</name>
<evidence type="ECO:0000313" key="2">
    <source>
        <dbReference type="EMBL" id="VDK47561.1"/>
    </source>
</evidence>